<proteinExistence type="predicted"/>
<dbReference type="AlphaFoldDB" id="A0A506PHW6"/>
<name>A0A506PHW6_9FLAO</name>
<organism evidence="2 3">
    <name type="scientific">Paucihalobacter ruber</name>
    <dbReference type="NCBI Taxonomy" id="2567861"/>
    <lineage>
        <taxon>Bacteria</taxon>
        <taxon>Pseudomonadati</taxon>
        <taxon>Bacteroidota</taxon>
        <taxon>Flavobacteriia</taxon>
        <taxon>Flavobacteriales</taxon>
        <taxon>Flavobacteriaceae</taxon>
        <taxon>Paucihalobacter</taxon>
    </lineage>
</organism>
<feature type="chain" id="PRO_5021216645" evidence="1">
    <location>
        <begin position="20"/>
        <end position="234"/>
    </location>
</feature>
<gene>
    <name evidence="2" type="ORF">FJ651_11780</name>
</gene>
<accession>A0A506PHW6</accession>
<feature type="signal peptide" evidence="1">
    <location>
        <begin position="1"/>
        <end position="19"/>
    </location>
</feature>
<dbReference type="Proteomes" id="UP000317332">
    <property type="component" value="Unassembled WGS sequence"/>
</dbReference>
<dbReference type="OrthoDB" id="9771670at2"/>
<comment type="caution">
    <text evidence="2">The sequence shown here is derived from an EMBL/GenBank/DDBJ whole genome shotgun (WGS) entry which is preliminary data.</text>
</comment>
<evidence type="ECO:0000313" key="2">
    <source>
        <dbReference type="EMBL" id="TPV32975.1"/>
    </source>
</evidence>
<dbReference type="Pfam" id="PF20507">
    <property type="entry name" value="DUF6733"/>
    <property type="match status" value="1"/>
</dbReference>
<protein>
    <submittedName>
        <fullName evidence="2">Uncharacterized protein</fullName>
    </submittedName>
</protein>
<reference evidence="2 3" key="1">
    <citation type="submission" date="2019-06" db="EMBL/GenBank/DDBJ databases">
        <title>Flavobacteriaceae Paucihalobacterium erythroidium CWB-1, complete genome.</title>
        <authorList>
            <person name="Wu S."/>
        </authorList>
    </citation>
    <scope>NUCLEOTIDE SEQUENCE [LARGE SCALE GENOMIC DNA]</scope>
    <source>
        <strain evidence="2 3">CWB-1</strain>
    </source>
</reference>
<keyword evidence="1" id="KW-0732">Signal</keyword>
<sequence length="234" mass="25655">MKKVTLLIAIVFCSWFSVAQEEEEKTSLSVTLVSDTFFGFAPLVTGSYTLNEKTSFTFYGIYWSGGTGIGWGNWAEFGAGVNFSVSESIDINPQLGFTHGNLLSSFTAGPSVFGDGIVPNLTVNLNNESLEGQLYFGYYLPFRSEGPTTANYIHYWANIGYKFSGFISAGLHFEHLYGGPDGGEDDVYQWFGPYVQFSDLGGKGYLRLSGGLGFIDDVPAYNNSFYKLAFGINL</sequence>
<evidence type="ECO:0000313" key="3">
    <source>
        <dbReference type="Proteomes" id="UP000317332"/>
    </source>
</evidence>
<evidence type="ECO:0000256" key="1">
    <source>
        <dbReference type="SAM" id="SignalP"/>
    </source>
</evidence>
<dbReference type="RefSeq" id="WP_140990722.1">
    <property type="nucleotide sequence ID" value="NZ_VHIQ01000005.1"/>
</dbReference>
<dbReference type="EMBL" id="VHIQ01000005">
    <property type="protein sequence ID" value="TPV32975.1"/>
    <property type="molecule type" value="Genomic_DNA"/>
</dbReference>
<keyword evidence="3" id="KW-1185">Reference proteome</keyword>
<dbReference type="InterPro" id="IPR046620">
    <property type="entry name" value="DUF6733"/>
</dbReference>